<evidence type="ECO:0000256" key="1">
    <source>
        <dbReference type="SAM" id="SignalP"/>
    </source>
</evidence>
<dbReference type="FunCoup" id="E3N6T6">
    <property type="interactions" value="1076"/>
</dbReference>
<accession>E3N6T6</accession>
<reference evidence="2" key="1">
    <citation type="submission" date="2007-07" db="EMBL/GenBank/DDBJ databases">
        <title>PCAP assembly of the Caenorhabditis remanei genome.</title>
        <authorList>
            <consortium name="The Caenorhabditis remanei Sequencing Consortium"/>
            <person name="Wilson R.K."/>
        </authorList>
    </citation>
    <scope>NUCLEOTIDE SEQUENCE [LARGE SCALE GENOMIC DNA]</scope>
    <source>
        <strain evidence="2">PB4641</strain>
    </source>
</reference>
<sequence length="277" mass="30896">MILTTILVVVGLCFGGVGAENESIQSDQDSKLCEARKIGASWSCIDNESVNDAPIFRSLVNAPAVIRECCQYPILLATANDANVTRQNFKCAEPISLKCHRDKNGQFVKLAIAGTNDQFKTFTLVSFPTFFIHFTSHFQLAESEMTLLERTVICSSSLFRSKWHLEGSEDEFSSFTCLSKSKRDNQTVVRTRNQDTFMATVQAFTGCFACREGTTEKVECYKKMRGRAIVAQLKCPSTVSFVTCDSKGRINSSKFSELWSRGNGGFNCWKVDGREEV</sequence>
<dbReference type="InParanoid" id="E3N6T6"/>
<dbReference type="EMBL" id="DS268543">
    <property type="protein sequence ID" value="EFO88284.1"/>
    <property type="molecule type" value="Genomic_DNA"/>
</dbReference>
<evidence type="ECO:0000313" key="2">
    <source>
        <dbReference type="EMBL" id="EFO88284.1"/>
    </source>
</evidence>
<feature type="chain" id="PRO_5003178211" evidence="1">
    <location>
        <begin position="20"/>
        <end position="277"/>
    </location>
</feature>
<name>E3N6T6_CAERE</name>
<keyword evidence="1" id="KW-0732">Signal</keyword>
<keyword evidence="3" id="KW-1185">Reference proteome</keyword>
<evidence type="ECO:0000313" key="3">
    <source>
        <dbReference type="Proteomes" id="UP000008281"/>
    </source>
</evidence>
<proteinExistence type="predicted"/>
<feature type="signal peptide" evidence="1">
    <location>
        <begin position="1"/>
        <end position="19"/>
    </location>
</feature>
<dbReference type="AlphaFoldDB" id="E3N6T6"/>
<dbReference type="HOGENOM" id="CLU_1005571_0_0_1"/>
<dbReference type="OrthoDB" id="5849166at2759"/>
<gene>
    <name evidence="2" type="ORF">CRE_08479</name>
</gene>
<protein>
    <submittedName>
        <fullName evidence="2">Uncharacterized protein</fullName>
    </submittedName>
</protein>
<organism evidence="3">
    <name type="scientific">Caenorhabditis remanei</name>
    <name type="common">Caenorhabditis vulgaris</name>
    <dbReference type="NCBI Taxonomy" id="31234"/>
    <lineage>
        <taxon>Eukaryota</taxon>
        <taxon>Metazoa</taxon>
        <taxon>Ecdysozoa</taxon>
        <taxon>Nematoda</taxon>
        <taxon>Chromadorea</taxon>
        <taxon>Rhabditida</taxon>
        <taxon>Rhabditina</taxon>
        <taxon>Rhabditomorpha</taxon>
        <taxon>Rhabditoidea</taxon>
        <taxon>Rhabditidae</taxon>
        <taxon>Peloderinae</taxon>
        <taxon>Caenorhabditis</taxon>
    </lineage>
</organism>
<dbReference type="Proteomes" id="UP000008281">
    <property type="component" value="Unassembled WGS sequence"/>
</dbReference>